<evidence type="ECO:0000259" key="4">
    <source>
        <dbReference type="PROSITE" id="PS01124"/>
    </source>
</evidence>
<keyword evidence="6" id="KW-1185">Reference proteome</keyword>
<dbReference type="SUPFAM" id="SSF46689">
    <property type="entry name" value="Homeodomain-like"/>
    <property type="match status" value="1"/>
</dbReference>
<dbReference type="InterPro" id="IPR014710">
    <property type="entry name" value="RmlC-like_jellyroll"/>
</dbReference>
<dbReference type="Proteomes" id="UP000249377">
    <property type="component" value="Unassembled WGS sequence"/>
</dbReference>
<evidence type="ECO:0000256" key="1">
    <source>
        <dbReference type="ARBA" id="ARBA00023015"/>
    </source>
</evidence>
<dbReference type="RefSeq" id="WP_112332986.1">
    <property type="nucleotide sequence ID" value="NZ_JADPHD010000016.1"/>
</dbReference>
<dbReference type="SMART" id="SM00342">
    <property type="entry name" value="HTH_ARAC"/>
    <property type="match status" value="1"/>
</dbReference>
<dbReference type="InterPro" id="IPR018060">
    <property type="entry name" value="HTH_AraC"/>
</dbReference>
<sequence>MNQDLMHTLEQITGEEQEILDGRTQVRKTLYTAGSDFTIDSRKMLEKGRLIDVRTHTRFIDFPRHKHNYIEIMYMCRGRTTHIINNGDRVTLETGDLLFMNQHCSHEVLPAGKDDIGINFIILPEFFDVAFDMMEEENVLSNFIISTLMRDSSQSQYLHFHVSDVLPVQNLVENMVWSLENRQLNGQKIAQTTMGLLFLQLLNYTDRIEQGKADRYASRLAMAALRYIEENYKEASLTELARRENQSVYELSRLIKAQTGFTFKELLQLKRFNKAASLLAETRLPVTDIIEAVGYDNTSYFYRRFSQKYGMSPKKYRAAHSGASPSP</sequence>
<dbReference type="GO" id="GO:0003700">
    <property type="term" value="F:DNA-binding transcription factor activity"/>
    <property type="evidence" value="ECO:0007669"/>
    <property type="project" value="InterPro"/>
</dbReference>
<dbReference type="Pfam" id="PF12833">
    <property type="entry name" value="HTH_18"/>
    <property type="match status" value="1"/>
</dbReference>
<comment type="caution">
    <text evidence="5">The sequence shown here is derived from an EMBL/GenBank/DDBJ whole genome shotgun (WGS) entry which is preliminary data.</text>
</comment>
<proteinExistence type="predicted"/>
<dbReference type="PROSITE" id="PS01124">
    <property type="entry name" value="HTH_ARAC_FAMILY_2"/>
    <property type="match status" value="1"/>
</dbReference>
<gene>
    <name evidence="5" type="ORF">DPQ25_09735</name>
</gene>
<dbReference type="PANTHER" id="PTHR43280">
    <property type="entry name" value="ARAC-FAMILY TRANSCRIPTIONAL REGULATOR"/>
    <property type="match status" value="1"/>
</dbReference>
<keyword evidence="3" id="KW-0804">Transcription</keyword>
<dbReference type="InterPro" id="IPR009057">
    <property type="entry name" value="Homeodomain-like_sf"/>
</dbReference>
<dbReference type="EMBL" id="QLYR01000006">
    <property type="protein sequence ID" value="RAQ28274.1"/>
    <property type="molecule type" value="Genomic_DNA"/>
</dbReference>
<dbReference type="Gene3D" id="2.60.120.10">
    <property type="entry name" value="Jelly Rolls"/>
    <property type="match status" value="1"/>
</dbReference>
<reference evidence="5 6" key="1">
    <citation type="submission" date="2018-06" db="EMBL/GenBank/DDBJ databases">
        <title>Noncontiguous genome sequence of Ruminococcaceae bacterium ASD2818.</title>
        <authorList>
            <person name="Chaplin A.V."/>
            <person name="Sokolova S.R."/>
            <person name="Kochetkova T.O."/>
            <person name="Goltsov A.Y."/>
            <person name="Trofimov D.Y."/>
            <person name="Efimov B.A."/>
        </authorList>
    </citation>
    <scope>NUCLEOTIDE SEQUENCE [LARGE SCALE GENOMIC DNA]</scope>
    <source>
        <strain evidence="5 6">ASD2818</strain>
    </source>
</reference>
<dbReference type="InterPro" id="IPR003313">
    <property type="entry name" value="AraC-bd"/>
</dbReference>
<keyword evidence="2" id="KW-0238">DNA-binding</keyword>
<dbReference type="GO" id="GO:0043565">
    <property type="term" value="F:sequence-specific DNA binding"/>
    <property type="evidence" value="ECO:0007669"/>
    <property type="project" value="InterPro"/>
</dbReference>
<name>A0A328UAK1_9FIRM</name>
<evidence type="ECO:0000313" key="6">
    <source>
        <dbReference type="Proteomes" id="UP000249377"/>
    </source>
</evidence>
<dbReference type="PANTHER" id="PTHR43280:SF28">
    <property type="entry name" value="HTH-TYPE TRANSCRIPTIONAL ACTIVATOR RHAS"/>
    <property type="match status" value="1"/>
</dbReference>
<dbReference type="Pfam" id="PF02311">
    <property type="entry name" value="AraC_binding"/>
    <property type="match status" value="1"/>
</dbReference>
<keyword evidence="1" id="KW-0805">Transcription regulation</keyword>
<evidence type="ECO:0000256" key="2">
    <source>
        <dbReference type="ARBA" id="ARBA00023125"/>
    </source>
</evidence>
<evidence type="ECO:0000313" key="5">
    <source>
        <dbReference type="EMBL" id="RAQ28274.1"/>
    </source>
</evidence>
<dbReference type="CDD" id="cd06996">
    <property type="entry name" value="cupin_Lmo2851-like_N"/>
    <property type="match status" value="1"/>
</dbReference>
<organism evidence="5 6">
    <name type="scientific">Hydrogeniiclostridium mannosilyticum</name>
    <dbReference type="NCBI Taxonomy" id="2764322"/>
    <lineage>
        <taxon>Bacteria</taxon>
        <taxon>Bacillati</taxon>
        <taxon>Bacillota</taxon>
        <taxon>Clostridia</taxon>
        <taxon>Eubacteriales</taxon>
        <taxon>Acutalibacteraceae</taxon>
        <taxon>Hydrogeniiclostridium</taxon>
    </lineage>
</organism>
<dbReference type="InterPro" id="IPR011051">
    <property type="entry name" value="RmlC_Cupin_sf"/>
</dbReference>
<dbReference type="AlphaFoldDB" id="A0A328UAK1"/>
<dbReference type="PRINTS" id="PR00032">
    <property type="entry name" value="HTHARAC"/>
</dbReference>
<dbReference type="Gene3D" id="1.10.10.60">
    <property type="entry name" value="Homeodomain-like"/>
    <property type="match status" value="2"/>
</dbReference>
<evidence type="ECO:0000256" key="3">
    <source>
        <dbReference type="ARBA" id="ARBA00023163"/>
    </source>
</evidence>
<dbReference type="SUPFAM" id="SSF51182">
    <property type="entry name" value="RmlC-like cupins"/>
    <property type="match status" value="1"/>
</dbReference>
<accession>A0A328UAK1</accession>
<feature type="domain" description="HTH araC/xylS-type" evidence="4">
    <location>
        <begin position="222"/>
        <end position="319"/>
    </location>
</feature>
<protein>
    <submittedName>
        <fullName evidence="5">AraC family transcriptional regulator</fullName>
    </submittedName>
</protein>
<dbReference type="InterPro" id="IPR020449">
    <property type="entry name" value="Tscrpt_reg_AraC-type_HTH"/>
</dbReference>